<reference evidence="8 9" key="1">
    <citation type="submission" date="2018-11" db="EMBL/GenBank/DDBJ databases">
        <title>Genomic Encyclopedia of Type Strains, Phase IV (KMG-IV): sequencing the most valuable type-strain genomes for metagenomic binning, comparative biology and taxonomic classification.</title>
        <authorList>
            <person name="Goeker M."/>
        </authorList>
    </citation>
    <scope>NUCLEOTIDE SEQUENCE [LARGE SCALE GENOMIC DNA]</scope>
    <source>
        <strain evidence="8 9">DSM 5900</strain>
    </source>
</reference>
<keyword evidence="3 6" id="KW-0812">Transmembrane</keyword>
<evidence type="ECO:0000256" key="4">
    <source>
        <dbReference type="ARBA" id="ARBA00022989"/>
    </source>
</evidence>
<dbReference type="InterPro" id="IPR024671">
    <property type="entry name" value="Atg22-like"/>
</dbReference>
<comment type="caution">
    <text evidence="8">The sequence shown here is derived from an EMBL/GenBank/DDBJ whole genome shotgun (WGS) entry which is preliminary data.</text>
</comment>
<dbReference type="PANTHER" id="PTHR23519:SF1">
    <property type="entry name" value="AUTOPHAGY-RELATED PROTEIN 22"/>
    <property type="match status" value="1"/>
</dbReference>
<dbReference type="Proteomes" id="UP000278222">
    <property type="component" value="Unassembled WGS sequence"/>
</dbReference>
<keyword evidence="2" id="KW-0813">Transport</keyword>
<dbReference type="Gene3D" id="1.20.1250.20">
    <property type="entry name" value="MFS general substrate transporter like domains"/>
    <property type="match status" value="2"/>
</dbReference>
<dbReference type="PROSITE" id="PS50850">
    <property type="entry name" value="MFS"/>
    <property type="match status" value="1"/>
</dbReference>
<accession>A0A3N1KJ66</accession>
<dbReference type="SUPFAM" id="SSF103473">
    <property type="entry name" value="MFS general substrate transporter"/>
    <property type="match status" value="1"/>
</dbReference>
<feature type="domain" description="Major facilitator superfamily (MFS) profile" evidence="7">
    <location>
        <begin position="1"/>
        <end position="427"/>
    </location>
</feature>
<dbReference type="GO" id="GO:0012505">
    <property type="term" value="C:endomembrane system"/>
    <property type="evidence" value="ECO:0007669"/>
    <property type="project" value="UniProtKB-SubCell"/>
</dbReference>
<evidence type="ECO:0000256" key="2">
    <source>
        <dbReference type="ARBA" id="ARBA00022448"/>
    </source>
</evidence>
<evidence type="ECO:0000313" key="9">
    <source>
        <dbReference type="Proteomes" id="UP000278222"/>
    </source>
</evidence>
<evidence type="ECO:0000256" key="1">
    <source>
        <dbReference type="ARBA" id="ARBA00004127"/>
    </source>
</evidence>
<proteinExistence type="predicted"/>
<feature type="transmembrane region" description="Helical" evidence="6">
    <location>
        <begin position="338"/>
        <end position="360"/>
    </location>
</feature>
<dbReference type="Pfam" id="PF11700">
    <property type="entry name" value="ATG22"/>
    <property type="match status" value="1"/>
</dbReference>
<dbReference type="InterPro" id="IPR036259">
    <property type="entry name" value="MFS_trans_sf"/>
</dbReference>
<dbReference type="InterPro" id="IPR020846">
    <property type="entry name" value="MFS_dom"/>
</dbReference>
<evidence type="ECO:0000256" key="5">
    <source>
        <dbReference type="ARBA" id="ARBA00023136"/>
    </source>
</evidence>
<feature type="transmembrane region" description="Helical" evidence="6">
    <location>
        <begin position="372"/>
        <end position="396"/>
    </location>
</feature>
<feature type="transmembrane region" description="Helical" evidence="6">
    <location>
        <begin position="113"/>
        <end position="139"/>
    </location>
</feature>
<evidence type="ECO:0000259" key="7">
    <source>
        <dbReference type="PROSITE" id="PS50850"/>
    </source>
</evidence>
<feature type="transmembrane region" description="Helical" evidence="6">
    <location>
        <begin position="56"/>
        <end position="77"/>
    </location>
</feature>
<sequence length="441" mass="46672">MTTAPTPHTASSGRAGLVAWCLYDFANSAFPTVIITFVFSAYFVRGVAADVETGTAAWGHAMALAGLATAILGPVLGAVADRTGRRKPWILLFSLICILAGGAMWFVRPDPGYMLLGLVLAVVASIAFEVATVFYNAMLPDIVPPGRLGRWSGWAWGIGYLGGLLCLVVALFGLVMTPTPLFGLDKATSEHVRAVAPLTAIWFAVFALPFFVLTPDRPATGIAPMAAARAGLARIAHTLRHLGAERNIARFLVSRLFYTDALNTLFAFGGIYAAGTFGMGFDEVIMFGIALNVTAGLGAAAFAWVDDRIGPKPTILMAIAGLAVFGTAVLLIESKLWFWIFGLGIGIFVGPAQAASRSLMAHLAPPERESEMFGLFALSGKITSFMGPALLAWATLAFDSQRAGMATIIVFFAIGFFLLLGVDGRRQGWTGEARNPTSPSV</sequence>
<feature type="transmembrane region" description="Helical" evidence="6">
    <location>
        <begin position="21"/>
        <end position="44"/>
    </location>
</feature>
<keyword evidence="5 6" id="KW-0472">Membrane</keyword>
<name>A0A3N1KJ66_9PROT</name>
<organism evidence="8 9">
    <name type="scientific">Stella humosa</name>
    <dbReference type="NCBI Taxonomy" id="94"/>
    <lineage>
        <taxon>Bacteria</taxon>
        <taxon>Pseudomonadati</taxon>
        <taxon>Pseudomonadota</taxon>
        <taxon>Alphaproteobacteria</taxon>
        <taxon>Rhodospirillales</taxon>
        <taxon>Stellaceae</taxon>
        <taxon>Stella</taxon>
    </lineage>
</organism>
<keyword evidence="4 6" id="KW-1133">Transmembrane helix</keyword>
<dbReference type="PANTHER" id="PTHR23519">
    <property type="entry name" value="AUTOPHAGY-RELATED PROTEIN 22"/>
    <property type="match status" value="1"/>
</dbReference>
<dbReference type="RefSeq" id="WP_123695801.1">
    <property type="nucleotide sequence ID" value="NZ_AP019700.1"/>
</dbReference>
<gene>
    <name evidence="8" type="ORF">EDC65_5521</name>
</gene>
<dbReference type="InterPro" id="IPR050495">
    <property type="entry name" value="ATG22/LtaA_families"/>
</dbReference>
<comment type="subcellular location">
    <subcellularLocation>
        <location evidence="1">Endomembrane system</location>
        <topology evidence="1">Multi-pass membrane protein</topology>
    </subcellularLocation>
</comment>
<feature type="transmembrane region" description="Helical" evidence="6">
    <location>
        <begin position="256"/>
        <end position="278"/>
    </location>
</feature>
<feature type="transmembrane region" description="Helical" evidence="6">
    <location>
        <begin position="89"/>
        <end position="107"/>
    </location>
</feature>
<dbReference type="EMBL" id="RJKX01000020">
    <property type="protein sequence ID" value="ROP80871.1"/>
    <property type="molecule type" value="Genomic_DNA"/>
</dbReference>
<feature type="transmembrane region" description="Helical" evidence="6">
    <location>
        <begin position="314"/>
        <end position="332"/>
    </location>
</feature>
<evidence type="ECO:0000313" key="8">
    <source>
        <dbReference type="EMBL" id="ROP80871.1"/>
    </source>
</evidence>
<keyword evidence="9" id="KW-1185">Reference proteome</keyword>
<dbReference type="AlphaFoldDB" id="A0A3N1KJ66"/>
<feature type="transmembrane region" description="Helical" evidence="6">
    <location>
        <begin position="194"/>
        <end position="213"/>
    </location>
</feature>
<feature type="transmembrane region" description="Helical" evidence="6">
    <location>
        <begin position="402"/>
        <end position="422"/>
    </location>
</feature>
<evidence type="ECO:0000256" key="6">
    <source>
        <dbReference type="SAM" id="Phobius"/>
    </source>
</evidence>
<dbReference type="GO" id="GO:0022857">
    <property type="term" value="F:transmembrane transporter activity"/>
    <property type="evidence" value="ECO:0007669"/>
    <property type="project" value="InterPro"/>
</dbReference>
<evidence type="ECO:0000256" key="3">
    <source>
        <dbReference type="ARBA" id="ARBA00022692"/>
    </source>
</evidence>
<protein>
    <submittedName>
        <fullName evidence="8">UMF1 family MFS transporter</fullName>
    </submittedName>
</protein>
<feature type="transmembrane region" description="Helical" evidence="6">
    <location>
        <begin position="284"/>
        <end position="305"/>
    </location>
</feature>
<feature type="transmembrane region" description="Helical" evidence="6">
    <location>
        <begin position="151"/>
        <end position="174"/>
    </location>
</feature>
<dbReference type="OrthoDB" id="9768783at2"/>